<dbReference type="AlphaFoldDB" id="A0AA36FTK6"/>
<evidence type="ECO:0000313" key="1">
    <source>
        <dbReference type="EMBL" id="CAJ0558085.1"/>
    </source>
</evidence>
<dbReference type="EMBL" id="CATQJA010000203">
    <property type="protein sequence ID" value="CAJ0558085.1"/>
    <property type="molecule type" value="Genomic_DNA"/>
</dbReference>
<gene>
    <name evidence="1" type="ORF">MSPICULIGERA_LOCUS824</name>
</gene>
<feature type="non-terminal residue" evidence="1">
    <location>
        <position position="1"/>
    </location>
</feature>
<name>A0AA36FTK6_9BILA</name>
<protein>
    <submittedName>
        <fullName evidence="1">Uncharacterized protein</fullName>
    </submittedName>
</protein>
<dbReference type="Proteomes" id="UP001177023">
    <property type="component" value="Unassembled WGS sequence"/>
</dbReference>
<evidence type="ECO:0000313" key="2">
    <source>
        <dbReference type="Proteomes" id="UP001177023"/>
    </source>
</evidence>
<accession>A0AA36FTK6</accession>
<comment type="caution">
    <text evidence="1">The sequence shown here is derived from an EMBL/GenBank/DDBJ whole genome shotgun (WGS) entry which is preliminary data.</text>
</comment>
<organism evidence="1 2">
    <name type="scientific">Mesorhabditis spiculigera</name>
    <dbReference type="NCBI Taxonomy" id="96644"/>
    <lineage>
        <taxon>Eukaryota</taxon>
        <taxon>Metazoa</taxon>
        <taxon>Ecdysozoa</taxon>
        <taxon>Nematoda</taxon>
        <taxon>Chromadorea</taxon>
        <taxon>Rhabditida</taxon>
        <taxon>Rhabditina</taxon>
        <taxon>Rhabditomorpha</taxon>
        <taxon>Rhabditoidea</taxon>
        <taxon>Rhabditidae</taxon>
        <taxon>Mesorhabditinae</taxon>
        <taxon>Mesorhabditis</taxon>
    </lineage>
</organism>
<sequence length="418" mass="47754">MQRIEDDISNLKLLFSDTKARIEWTRNIQEQLVNINEKMLYINDPKNREERPYFLKEFVSLCSSGLAKIIQDYRNSIYDDCGQDPMGFEKKLQATLRGFQVNDEASRQQLREVTSAFYRTNSDHADKVLTNLGVKTLMNSDGIKGAQNLAEVHAKVSTLEGPNTCMTQLFLQEKQLSQRALNVWYDVVRSSATAILNAATMCFPHQHSDKTTIEREMKKLMEKLEEPVKKMAVYVKKQLEKIGDVEQGYLDALRDRDASKYTPREWVQELQKIFDDKGPYGTVRTYIAARQNETSGHNTNTSYAVFADMASFVIRNPERTWRPINQQDFDEHVKNLSNPAYTSQGANATVTQLYEQAHRQLSKDFPNHALVLRPTPCAHMVAVLEPGAAITGSYDVTTHETHISRPGMELTFVVAHHN</sequence>
<keyword evidence="2" id="KW-1185">Reference proteome</keyword>
<proteinExistence type="predicted"/>
<reference evidence="1" key="1">
    <citation type="submission" date="2023-06" db="EMBL/GenBank/DDBJ databases">
        <authorList>
            <person name="Delattre M."/>
        </authorList>
    </citation>
    <scope>NUCLEOTIDE SEQUENCE</scope>
    <source>
        <strain evidence="1">AF72</strain>
    </source>
</reference>